<evidence type="ECO:0000313" key="5">
    <source>
        <dbReference type="Proteomes" id="UP000233256"/>
    </source>
</evidence>
<feature type="modified residue" description="4-aspartylphosphate" evidence="1">
    <location>
        <position position="244"/>
    </location>
</feature>
<dbReference type="Gene3D" id="3.40.50.2300">
    <property type="match status" value="1"/>
</dbReference>
<dbReference type="PIRSF" id="PIRSF002867">
    <property type="entry name" value="CheV"/>
    <property type="match status" value="1"/>
</dbReference>
<feature type="domain" description="Response regulatory" evidence="2">
    <location>
        <begin position="181"/>
        <end position="311"/>
    </location>
</feature>
<dbReference type="PROSITE" id="PS50851">
    <property type="entry name" value="CHEW"/>
    <property type="match status" value="1"/>
</dbReference>
<dbReference type="Pfam" id="PF00072">
    <property type="entry name" value="Response_reg"/>
    <property type="match status" value="1"/>
</dbReference>
<dbReference type="GO" id="GO:0006935">
    <property type="term" value="P:chemotaxis"/>
    <property type="evidence" value="ECO:0007669"/>
    <property type="project" value="InterPro"/>
</dbReference>
<name>A0A2N1PMZ4_9BACT</name>
<dbReference type="InterPro" id="IPR002545">
    <property type="entry name" value="CheW-lke_dom"/>
</dbReference>
<accession>A0A2N1PMZ4</accession>
<feature type="domain" description="CheW-like" evidence="3">
    <location>
        <begin position="17"/>
        <end position="158"/>
    </location>
</feature>
<dbReference type="SUPFAM" id="SSF52172">
    <property type="entry name" value="CheY-like"/>
    <property type="match status" value="1"/>
</dbReference>
<dbReference type="CDD" id="cd00156">
    <property type="entry name" value="REC"/>
    <property type="match status" value="1"/>
</dbReference>
<dbReference type="Proteomes" id="UP000233256">
    <property type="component" value="Unassembled WGS sequence"/>
</dbReference>
<organism evidence="4 5">
    <name type="scientific">Candidatus Wallbacteria bacterium HGW-Wallbacteria-1</name>
    <dbReference type="NCBI Taxonomy" id="2013854"/>
    <lineage>
        <taxon>Bacteria</taxon>
        <taxon>Candidatus Walliibacteriota</taxon>
    </lineage>
</organism>
<dbReference type="GO" id="GO:0000160">
    <property type="term" value="P:phosphorelay signal transduction system"/>
    <property type="evidence" value="ECO:0007669"/>
    <property type="project" value="InterPro"/>
</dbReference>
<dbReference type="SMART" id="SM00448">
    <property type="entry name" value="REC"/>
    <property type="match status" value="1"/>
</dbReference>
<dbReference type="AlphaFoldDB" id="A0A2N1PMZ4"/>
<protein>
    <recommendedName>
        <fullName evidence="6">Chemotaxis protein CheV</fullName>
    </recommendedName>
</protein>
<evidence type="ECO:0000259" key="2">
    <source>
        <dbReference type="PROSITE" id="PS50110"/>
    </source>
</evidence>
<comment type="caution">
    <text evidence="4">The sequence shown here is derived from an EMBL/GenBank/DDBJ whole genome shotgun (WGS) entry which is preliminary data.</text>
</comment>
<dbReference type="EMBL" id="PGXC01000013">
    <property type="protein sequence ID" value="PKK89705.1"/>
    <property type="molecule type" value="Genomic_DNA"/>
</dbReference>
<evidence type="ECO:0000313" key="4">
    <source>
        <dbReference type="EMBL" id="PKK89705.1"/>
    </source>
</evidence>
<proteinExistence type="predicted"/>
<reference evidence="4 5" key="1">
    <citation type="journal article" date="2017" name="ISME J.">
        <title>Potential for microbial H2 and metal transformations associated with novel bacteria and archaea in deep terrestrial subsurface sediments.</title>
        <authorList>
            <person name="Hernsdorf A.W."/>
            <person name="Amano Y."/>
            <person name="Miyakawa K."/>
            <person name="Ise K."/>
            <person name="Suzuki Y."/>
            <person name="Anantharaman K."/>
            <person name="Probst A."/>
            <person name="Burstein D."/>
            <person name="Thomas B.C."/>
            <person name="Banfield J.F."/>
        </authorList>
    </citation>
    <scope>NUCLEOTIDE SEQUENCE [LARGE SCALE GENOMIC DNA]</scope>
    <source>
        <strain evidence="4">HGW-Wallbacteria-1</strain>
    </source>
</reference>
<dbReference type="PROSITE" id="PS50110">
    <property type="entry name" value="RESPONSE_REGULATORY"/>
    <property type="match status" value="1"/>
</dbReference>
<dbReference type="InterPro" id="IPR011006">
    <property type="entry name" value="CheY-like_superfamily"/>
</dbReference>
<dbReference type="Gene3D" id="2.40.50.180">
    <property type="entry name" value="CheA-289, Domain 4"/>
    <property type="match status" value="1"/>
</dbReference>
<gene>
    <name evidence="4" type="ORF">CVV64_12940</name>
</gene>
<dbReference type="InterPro" id="IPR001789">
    <property type="entry name" value="Sig_transdc_resp-reg_receiver"/>
</dbReference>
<keyword evidence="1" id="KW-0597">Phosphoprotein</keyword>
<evidence type="ECO:0008006" key="6">
    <source>
        <dbReference type="Google" id="ProtNLM"/>
    </source>
</evidence>
<dbReference type="SUPFAM" id="SSF50341">
    <property type="entry name" value="CheW-like"/>
    <property type="match status" value="1"/>
</dbReference>
<evidence type="ECO:0000256" key="1">
    <source>
        <dbReference type="PROSITE-ProRule" id="PRU00169"/>
    </source>
</evidence>
<dbReference type="InterPro" id="IPR024181">
    <property type="entry name" value="Chemotax_regulator_CheV"/>
</dbReference>
<dbReference type="InterPro" id="IPR036061">
    <property type="entry name" value="CheW-like_dom_sf"/>
</dbReference>
<evidence type="ECO:0000259" key="3">
    <source>
        <dbReference type="PROSITE" id="PS50851"/>
    </source>
</evidence>
<dbReference type="SMART" id="SM00260">
    <property type="entry name" value="CheW"/>
    <property type="match status" value="1"/>
</dbReference>
<dbReference type="PANTHER" id="PTHR47233:SF3">
    <property type="entry name" value="CHEMOTAXIS PROTEIN CHEV"/>
    <property type="match status" value="1"/>
</dbReference>
<dbReference type="PANTHER" id="PTHR47233">
    <property type="entry name" value="CHEMOTAXIS PROTEIN CHEV"/>
    <property type="match status" value="1"/>
</dbReference>
<dbReference type="Pfam" id="PF01584">
    <property type="entry name" value="CheW"/>
    <property type="match status" value="1"/>
</dbReference>
<dbReference type="Gene3D" id="2.30.30.40">
    <property type="entry name" value="SH3 Domains"/>
    <property type="match status" value="1"/>
</dbReference>
<sequence length="313" mass="35275">MSKDGRRNILFEAGASEVEIMEFILGSQSFGVNIVKVKQIVQYEAGNLSKMPGAPSEIMGLYMFRGNTIPLVDLAHALQIPLDEECEKPLVMVCEFNQMLAGFFIEGVRRIHQLPWREIKPMSGILASSSSCVLSSVKLGDGEMLILDLEFILAEAMPDQKEYYFEEVILDEVGEMDKKIKLIMVEDSGFIRHAMERAFKASGFSNAISFTNGKEAFEAIEEMVEKARSENRPLTDYFQILISDIEMPLMNGLMLCQKVREELEVRDIPVVIYSSLDNDQISMKCRQVGANALMIKPQMVDLIKVIKELLKIG</sequence>